<reference evidence="1" key="1">
    <citation type="submission" date="2018-02" db="EMBL/GenBank/DDBJ databases">
        <title>Rhizophora mucronata_Transcriptome.</title>
        <authorList>
            <person name="Meera S.P."/>
            <person name="Sreeshan A."/>
            <person name="Augustine A."/>
        </authorList>
    </citation>
    <scope>NUCLEOTIDE SEQUENCE</scope>
    <source>
        <tissue evidence="1">Leaf</tissue>
    </source>
</reference>
<organism evidence="1">
    <name type="scientific">Rhizophora mucronata</name>
    <name type="common">Asiatic mangrove</name>
    <dbReference type="NCBI Taxonomy" id="61149"/>
    <lineage>
        <taxon>Eukaryota</taxon>
        <taxon>Viridiplantae</taxon>
        <taxon>Streptophyta</taxon>
        <taxon>Embryophyta</taxon>
        <taxon>Tracheophyta</taxon>
        <taxon>Spermatophyta</taxon>
        <taxon>Magnoliopsida</taxon>
        <taxon>eudicotyledons</taxon>
        <taxon>Gunneridae</taxon>
        <taxon>Pentapetalae</taxon>
        <taxon>rosids</taxon>
        <taxon>fabids</taxon>
        <taxon>Malpighiales</taxon>
        <taxon>Rhizophoraceae</taxon>
        <taxon>Rhizophora</taxon>
    </lineage>
</organism>
<dbReference type="EMBL" id="GGEC01069303">
    <property type="protein sequence ID" value="MBX49787.1"/>
    <property type="molecule type" value="Transcribed_RNA"/>
</dbReference>
<sequence>MSYYQRKPQPESLTGKLKTGATVNEGELDCIF</sequence>
<name>A0A2P2P4Z0_RHIMU</name>
<dbReference type="AlphaFoldDB" id="A0A2P2P4Z0"/>
<proteinExistence type="predicted"/>
<protein>
    <submittedName>
        <fullName evidence="1">Uncharacterized protein</fullName>
    </submittedName>
</protein>
<accession>A0A2P2P4Z0</accession>
<evidence type="ECO:0000313" key="1">
    <source>
        <dbReference type="EMBL" id="MBX49787.1"/>
    </source>
</evidence>